<dbReference type="AlphaFoldDB" id="A0A4P9WNU5"/>
<reference evidence="3" key="1">
    <citation type="journal article" date="2018" name="Nat. Microbiol.">
        <title>Leveraging single-cell genomics to expand the fungal tree of life.</title>
        <authorList>
            <person name="Ahrendt S.R."/>
            <person name="Quandt C.A."/>
            <person name="Ciobanu D."/>
            <person name="Clum A."/>
            <person name="Salamov A."/>
            <person name="Andreopoulos B."/>
            <person name="Cheng J.F."/>
            <person name="Woyke T."/>
            <person name="Pelin A."/>
            <person name="Henrissat B."/>
            <person name="Reynolds N.K."/>
            <person name="Benny G.L."/>
            <person name="Smith M.E."/>
            <person name="James T.Y."/>
            <person name="Grigoriev I.V."/>
        </authorList>
    </citation>
    <scope>NUCLEOTIDE SEQUENCE [LARGE SCALE GENOMIC DNA]</scope>
</reference>
<evidence type="ECO:0000313" key="3">
    <source>
        <dbReference type="Proteomes" id="UP000269721"/>
    </source>
</evidence>
<protein>
    <submittedName>
        <fullName evidence="2">Uncharacterized protein</fullName>
    </submittedName>
</protein>
<proteinExistence type="predicted"/>
<name>A0A4P9WNU5_9FUNG</name>
<sequence length="195" mass="21302">MILGLRTRRRDKGPNAAFWRMKVWGETTENKNREKHESLSMNFCRGRLEVTEKVLPNKLSEGWAAGAVGGWDWDKKGGTKNGGESYKVGGRAEGRKTKGPADDSDDRGPHTFGSCSDWGKESNKMSIGADGAVSRGDGRGEGKQLEGVMALGLHNWVPLGWPPVKRAVGKNLQTWEQAGGGIRRSHRGLRGWSGC</sequence>
<feature type="region of interest" description="Disordered" evidence="1">
    <location>
        <begin position="70"/>
        <end position="140"/>
    </location>
</feature>
<evidence type="ECO:0000256" key="1">
    <source>
        <dbReference type="SAM" id="MobiDB-lite"/>
    </source>
</evidence>
<feature type="compositionally biased region" description="Basic and acidic residues" evidence="1">
    <location>
        <begin position="90"/>
        <end position="109"/>
    </location>
</feature>
<accession>A0A4P9WNU5</accession>
<dbReference type="Proteomes" id="UP000269721">
    <property type="component" value="Unassembled WGS sequence"/>
</dbReference>
<gene>
    <name evidence="2" type="ORF">BDK51DRAFT_29538</name>
</gene>
<keyword evidence="3" id="KW-1185">Reference proteome</keyword>
<dbReference type="EMBL" id="KZ994056">
    <property type="protein sequence ID" value="RKO93965.1"/>
    <property type="molecule type" value="Genomic_DNA"/>
</dbReference>
<organism evidence="2 3">
    <name type="scientific">Blyttiomyces helicus</name>
    <dbReference type="NCBI Taxonomy" id="388810"/>
    <lineage>
        <taxon>Eukaryota</taxon>
        <taxon>Fungi</taxon>
        <taxon>Fungi incertae sedis</taxon>
        <taxon>Chytridiomycota</taxon>
        <taxon>Chytridiomycota incertae sedis</taxon>
        <taxon>Chytridiomycetes</taxon>
        <taxon>Chytridiomycetes incertae sedis</taxon>
        <taxon>Blyttiomyces</taxon>
    </lineage>
</organism>
<evidence type="ECO:0000313" key="2">
    <source>
        <dbReference type="EMBL" id="RKO93965.1"/>
    </source>
</evidence>